<evidence type="ECO:0000313" key="1">
    <source>
        <dbReference type="EMBL" id="CAG5070499.1"/>
    </source>
</evidence>
<gene>
    <name evidence="1" type="ORF">DYBT9623_03044</name>
</gene>
<evidence type="ECO:0008006" key="3">
    <source>
        <dbReference type="Google" id="ProtNLM"/>
    </source>
</evidence>
<dbReference type="EMBL" id="CAJRAU010000004">
    <property type="protein sequence ID" value="CAG5070499.1"/>
    <property type="molecule type" value="Genomic_DNA"/>
</dbReference>
<evidence type="ECO:0000313" key="2">
    <source>
        <dbReference type="Proteomes" id="UP000679725"/>
    </source>
</evidence>
<reference evidence="1 2" key="1">
    <citation type="submission" date="2021-04" db="EMBL/GenBank/DDBJ databases">
        <authorList>
            <person name="Rodrigo-Torres L."/>
            <person name="Arahal R. D."/>
            <person name="Lucena T."/>
        </authorList>
    </citation>
    <scope>NUCLEOTIDE SEQUENCE [LARGE SCALE GENOMIC DNA]</scope>
    <source>
        <strain evidence="1 2">CECT 9623</strain>
    </source>
</reference>
<comment type="caution">
    <text evidence="1">The sequence shown here is derived from an EMBL/GenBank/DDBJ whole genome shotgun (WGS) entry which is preliminary data.</text>
</comment>
<proteinExistence type="predicted"/>
<dbReference type="Proteomes" id="UP000679725">
    <property type="component" value="Unassembled WGS sequence"/>
</dbReference>
<organism evidence="1 2">
    <name type="scientific">Dyadobacter linearis</name>
    <dbReference type="NCBI Taxonomy" id="2823330"/>
    <lineage>
        <taxon>Bacteria</taxon>
        <taxon>Pseudomonadati</taxon>
        <taxon>Bacteroidota</taxon>
        <taxon>Cytophagia</taxon>
        <taxon>Cytophagales</taxon>
        <taxon>Spirosomataceae</taxon>
        <taxon>Dyadobacter</taxon>
    </lineage>
</organism>
<dbReference type="RefSeq" id="WP_215234380.1">
    <property type="nucleotide sequence ID" value="NZ_CAJRAU010000004.1"/>
</dbReference>
<protein>
    <recommendedName>
        <fullName evidence="3">Nucleotidyltransferase</fullName>
    </recommendedName>
</protein>
<name>A0ABM8URZ2_9BACT</name>
<accession>A0ABM8URZ2</accession>
<dbReference type="SUPFAM" id="SSF81301">
    <property type="entry name" value="Nucleotidyltransferase"/>
    <property type="match status" value="1"/>
</dbReference>
<keyword evidence="2" id="KW-1185">Reference proteome</keyword>
<dbReference type="InterPro" id="IPR043519">
    <property type="entry name" value="NT_sf"/>
</dbReference>
<sequence length="158" mass="18239">MDLENSEFLNFVKAATECELDYLLVGGLALAMHGIPRFTQDADVWIRPSIDNKTKLLLTLESLEYESEELVRIEELDFGVPQVLRLEGPIDILTSIHFRMEYDVCRKRARAFTTSAGEILFIHINDLREAKLLSRRPKDLSDVVMIDQMLEELAKRKE</sequence>
<dbReference type="Gene3D" id="3.30.460.40">
    <property type="match status" value="1"/>
</dbReference>